<dbReference type="Pfam" id="PF03641">
    <property type="entry name" value="Lysine_decarbox"/>
    <property type="match status" value="1"/>
</dbReference>
<feature type="region of interest" description="Disordered" evidence="4">
    <location>
        <begin position="1"/>
        <end position="23"/>
    </location>
</feature>
<dbReference type="SUPFAM" id="SSF102405">
    <property type="entry name" value="MCP/YpsA-like"/>
    <property type="match status" value="1"/>
</dbReference>
<proteinExistence type="predicted"/>
<dbReference type="EMBL" id="DSOK01000366">
    <property type="protein sequence ID" value="HEN16422.1"/>
    <property type="molecule type" value="Genomic_DNA"/>
</dbReference>
<comment type="catalytic activity">
    <reaction evidence="1">
        <text>AMP + H2O = D-ribose 5-phosphate + adenine</text>
        <dbReference type="Rhea" id="RHEA:20129"/>
        <dbReference type="ChEBI" id="CHEBI:15377"/>
        <dbReference type="ChEBI" id="CHEBI:16708"/>
        <dbReference type="ChEBI" id="CHEBI:78346"/>
        <dbReference type="ChEBI" id="CHEBI:456215"/>
        <dbReference type="EC" id="3.2.2.4"/>
    </reaction>
</comment>
<evidence type="ECO:0000313" key="5">
    <source>
        <dbReference type="EMBL" id="HEN16422.1"/>
    </source>
</evidence>
<dbReference type="NCBIfam" id="TIGR00730">
    <property type="entry name" value="Rossman fold protein, TIGR00730 family"/>
    <property type="match status" value="1"/>
</dbReference>
<dbReference type="GO" id="GO:0008714">
    <property type="term" value="F:AMP nucleosidase activity"/>
    <property type="evidence" value="ECO:0007669"/>
    <property type="project" value="UniProtKB-EC"/>
</dbReference>
<evidence type="ECO:0000256" key="4">
    <source>
        <dbReference type="SAM" id="MobiDB-lite"/>
    </source>
</evidence>
<dbReference type="PANTHER" id="PTHR43393:SF2">
    <property type="entry name" value="CYTOKININ RIBOSIDE 5'-MONOPHOSPHATE PHOSPHORIBOHYDROLASE"/>
    <property type="match status" value="1"/>
</dbReference>
<dbReference type="InterPro" id="IPR031100">
    <property type="entry name" value="LOG_fam"/>
</dbReference>
<evidence type="ECO:0000256" key="1">
    <source>
        <dbReference type="ARBA" id="ARBA00000274"/>
    </source>
</evidence>
<protein>
    <recommendedName>
        <fullName evidence="3">AMP nucleosidase</fullName>
        <ecNumber evidence="2">3.2.2.4</ecNumber>
    </recommendedName>
    <alternativeName>
        <fullName evidence="3">AMP nucleosidase</fullName>
    </alternativeName>
</protein>
<dbReference type="GO" id="GO:0009691">
    <property type="term" value="P:cytokinin biosynthetic process"/>
    <property type="evidence" value="ECO:0007669"/>
    <property type="project" value="InterPro"/>
</dbReference>
<name>A0A7C2K0X3_9PLAN</name>
<comment type="caution">
    <text evidence="5">The sequence shown here is derived from an EMBL/GenBank/DDBJ whole genome shotgun (WGS) entry which is preliminary data.</text>
</comment>
<evidence type="ECO:0000256" key="2">
    <source>
        <dbReference type="ARBA" id="ARBA00011985"/>
    </source>
</evidence>
<reference evidence="5" key="1">
    <citation type="journal article" date="2020" name="mSystems">
        <title>Genome- and Community-Level Interaction Insights into Carbon Utilization and Element Cycling Functions of Hydrothermarchaeota in Hydrothermal Sediment.</title>
        <authorList>
            <person name="Zhou Z."/>
            <person name="Liu Y."/>
            <person name="Xu W."/>
            <person name="Pan J."/>
            <person name="Luo Z.H."/>
            <person name="Li M."/>
        </authorList>
    </citation>
    <scope>NUCLEOTIDE SEQUENCE [LARGE SCALE GENOMIC DNA]</scope>
    <source>
        <strain evidence="5">SpSt-339</strain>
    </source>
</reference>
<dbReference type="InterPro" id="IPR052341">
    <property type="entry name" value="LOG_family_nucleotidases"/>
</dbReference>
<dbReference type="InterPro" id="IPR005269">
    <property type="entry name" value="LOG"/>
</dbReference>
<dbReference type="PANTHER" id="PTHR43393">
    <property type="entry name" value="CYTOKININ RIBOSIDE 5'-MONOPHOSPHATE PHOSPHORIBOHYDROLASE"/>
    <property type="match status" value="1"/>
</dbReference>
<accession>A0A7C2K0X3</accession>
<organism evidence="5">
    <name type="scientific">Schlesneria paludicola</name>
    <dbReference type="NCBI Taxonomy" id="360056"/>
    <lineage>
        <taxon>Bacteria</taxon>
        <taxon>Pseudomonadati</taxon>
        <taxon>Planctomycetota</taxon>
        <taxon>Planctomycetia</taxon>
        <taxon>Planctomycetales</taxon>
        <taxon>Planctomycetaceae</taxon>
        <taxon>Schlesneria</taxon>
    </lineage>
</organism>
<evidence type="ECO:0000256" key="3">
    <source>
        <dbReference type="ARBA" id="ARBA00031983"/>
    </source>
</evidence>
<sequence>MFGANLRPEDDDPAASRPPSGKLLDHDAAQRAALLADLRLTVDKLERDEASRGDLKILSRALKELRYAFKVFTPYRHTRKITVFGSARTPPDHPDYRLAIEFGRRMAQAGWMVVTGAGGGIMEGAHVGAGQAMSMGVNILLPFEQEANYVINKDQKLVTFRYFFTRKLMFVKEVHAVALFPGGFGTLDELFEVLTLVQTGKRDLLPIVCVDQPGGTYWSTLNAFLERELHDRRLVSPHDRALFKVTDNLDEAVAEVVRFYSVFHSQRYVRDRLVLRLNRPPSDELLERLNERYASILTSGRIERADIHPHEQDEAHTHHLSRISLAFNRRDAGTLRMLIDDLNAAEGDGE</sequence>
<gene>
    <name evidence="5" type="ORF">ENQ76_13245</name>
</gene>
<dbReference type="AlphaFoldDB" id="A0A7C2K0X3"/>
<dbReference type="EC" id="3.2.2.4" evidence="2"/>
<dbReference type="Gene3D" id="3.40.50.450">
    <property type="match status" value="1"/>
</dbReference>
<dbReference type="GO" id="GO:0005829">
    <property type="term" value="C:cytosol"/>
    <property type="evidence" value="ECO:0007669"/>
    <property type="project" value="TreeGrafter"/>
</dbReference>